<keyword evidence="2" id="KW-1185">Reference proteome</keyword>
<sequence length="147" mass="17352">MNNITRQAIPSKEYRELIGTAICVFNSNNSFIIENILSSDLYDEYNWYNLIDSTSGSLNKPIKETISANSNKDIARLFEHIIYIRNRIVHSYQITSSIQYDYLDENKQILCTKYNDQTQKVIDKEFILNFIKFNESLSIKLHEYRGY</sequence>
<reference evidence="1 2" key="1">
    <citation type="submission" date="2021-02" db="EMBL/GenBank/DDBJ databases">
        <title>FDA dAtabase for Regulatory Grade micrObial Sequences (FDA-ARGOS): Supporting development and validation of Infectious Disease Dx tests.</title>
        <authorList>
            <person name="Sproer C."/>
            <person name="Gronow S."/>
            <person name="Severitt S."/>
            <person name="Schroder I."/>
            <person name="Tallon L."/>
            <person name="Sadzewicz L."/>
            <person name="Zhao X."/>
            <person name="Boylan J."/>
            <person name="Ott S."/>
            <person name="Bowen H."/>
            <person name="Vavikolanu K."/>
            <person name="Mehta A."/>
            <person name="Aluvathingal J."/>
            <person name="Nadendla S."/>
            <person name="Lowell S."/>
            <person name="Myers T."/>
            <person name="Yan Y."/>
            <person name="Sichtig H."/>
        </authorList>
    </citation>
    <scope>NUCLEOTIDE SEQUENCE [LARGE SCALE GENOMIC DNA]</scope>
    <source>
        <strain evidence="1 2">FDAARGOS_1207</strain>
    </source>
</reference>
<gene>
    <name evidence="1" type="ORF">I6J37_12325</name>
</gene>
<organism evidence="1 2">
    <name type="scientific">Mammaliicoccus vitulinus</name>
    <dbReference type="NCBI Taxonomy" id="71237"/>
    <lineage>
        <taxon>Bacteria</taxon>
        <taxon>Bacillati</taxon>
        <taxon>Bacillota</taxon>
        <taxon>Bacilli</taxon>
        <taxon>Bacillales</taxon>
        <taxon>Staphylococcaceae</taxon>
        <taxon>Mammaliicoccus</taxon>
    </lineage>
</organism>
<accession>A0ABX7HEA3</accession>
<evidence type="ECO:0000313" key="2">
    <source>
        <dbReference type="Proteomes" id="UP000627155"/>
    </source>
</evidence>
<evidence type="ECO:0000313" key="1">
    <source>
        <dbReference type="EMBL" id="QRO84946.1"/>
    </source>
</evidence>
<proteinExistence type="predicted"/>
<dbReference type="EMBL" id="CP069486">
    <property type="protein sequence ID" value="QRO84946.1"/>
    <property type="molecule type" value="Genomic_DNA"/>
</dbReference>
<protein>
    <submittedName>
        <fullName evidence="1">Selenium binding protein</fullName>
    </submittedName>
</protein>
<dbReference type="RefSeq" id="WP_204107821.1">
    <property type="nucleotide sequence ID" value="NZ_CBCPHH010000004.1"/>
</dbReference>
<dbReference type="Proteomes" id="UP000627155">
    <property type="component" value="Chromosome"/>
</dbReference>
<name>A0ABX7HEA3_9STAP</name>